<proteinExistence type="predicted"/>
<evidence type="ECO:0000313" key="3">
    <source>
        <dbReference type="Proteomes" id="UP000250140"/>
    </source>
</evidence>
<dbReference type="OrthoDB" id="3486565at2759"/>
<dbReference type="Pfam" id="PF06985">
    <property type="entry name" value="HET"/>
    <property type="match status" value="1"/>
</dbReference>
<name>A0A8E2EZ58_9PEZI</name>
<accession>A0A8E2EZ58</accession>
<feature type="domain" description="Heterokaryon incompatibility" evidence="1">
    <location>
        <begin position="32"/>
        <end position="206"/>
    </location>
</feature>
<organism evidence="2 3">
    <name type="scientific">Glonium stellatum</name>
    <dbReference type="NCBI Taxonomy" id="574774"/>
    <lineage>
        <taxon>Eukaryota</taxon>
        <taxon>Fungi</taxon>
        <taxon>Dikarya</taxon>
        <taxon>Ascomycota</taxon>
        <taxon>Pezizomycotina</taxon>
        <taxon>Dothideomycetes</taxon>
        <taxon>Pleosporomycetidae</taxon>
        <taxon>Gloniales</taxon>
        <taxon>Gloniaceae</taxon>
        <taxon>Glonium</taxon>
    </lineage>
</organism>
<evidence type="ECO:0000259" key="1">
    <source>
        <dbReference type="Pfam" id="PF06985"/>
    </source>
</evidence>
<protein>
    <submittedName>
        <fullName evidence="2">HET-domain-containing protein</fullName>
    </submittedName>
</protein>
<dbReference type="InterPro" id="IPR010730">
    <property type="entry name" value="HET"/>
</dbReference>
<dbReference type="AlphaFoldDB" id="A0A8E2EZ58"/>
<gene>
    <name evidence="2" type="ORF">AOQ84DRAFT_294899</name>
</gene>
<dbReference type="Proteomes" id="UP000250140">
    <property type="component" value="Unassembled WGS sequence"/>
</dbReference>
<reference evidence="2 3" key="1">
    <citation type="journal article" date="2016" name="Nat. Commun.">
        <title>Ectomycorrhizal ecology is imprinted in the genome of the dominant symbiotic fungus Cenococcum geophilum.</title>
        <authorList>
            <consortium name="DOE Joint Genome Institute"/>
            <person name="Peter M."/>
            <person name="Kohler A."/>
            <person name="Ohm R.A."/>
            <person name="Kuo A."/>
            <person name="Krutzmann J."/>
            <person name="Morin E."/>
            <person name="Arend M."/>
            <person name="Barry K.W."/>
            <person name="Binder M."/>
            <person name="Choi C."/>
            <person name="Clum A."/>
            <person name="Copeland A."/>
            <person name="Grisel N."/>
            <person name="Haridas S."/>
            <person name="Kipfer T."/>
            <person name="LaButti K."/>
            <person name="Lindquist E."/>
            <person name="Lipzen A."/>
            <person name="Maire R."/>
            <person name="Meier B."/>
            <person name="Mihaltcheva S."/>
            <person name="Molinier V."/>
            <person name="Murat C."/>
            <person name="Poggeler S."/>
            <person name="Quandt C.A."/>
            <person name="Sperisen C."/>
            <person name="Tritt A."/>
            <person name="Tisserant E."/>
            <person name="Crous P.W."/>
            <person name="Henrissat B."/>
            <person name="Nehls U."/>
            <person name="Egli S."/>
            <person name="Spatafora J.W."/>
            <person name="Grigoriev I.V."/>
            <person name="Martin F.M."/>
        </authorList>
    </citation>
    <scope>NUCLEOTIDE SEQUENCE [LARGE SCALE GENOMIC DNA]</scope>
    <source>
        <strain evidence="2 3">CBS 207.34</strain>
    </source>
</reference>
<feature type="non-terminal residue" evidence="2">
    <location>
        <position position="1"/>
    </location>
</feature>
<dbReference type="PANTHER" id="PTHR33112">
    <property type="entry name" value="DOMAIN PROTEIN, PUTATIVE-RELATED"/>
    <property type="match status" value="1"/>
</dbReference>
<keyword evidence="3" id="KW-1185">Reference proteome</keyword>
<sequence>RAPSTKLPKRVVKVNGPVPRLYLTKEGETGHYITLSHCWGKTQPFTTKKDTLRDRAQGFTLDELPKTFRDAITVTRELGVDYVWIDSLCIVQDDLQDWQTESAKMASIYRNALLTIAATASPDGEKGCFFERPPDGSVRVDFSKTTPEENEASCALSDQLDRLAISARKDSLYDGSATFYACPGVTYLIDPLRKSPLNRRGWVVQERMLSRRMIHFADDQLFWECQTQFLSEGGTYNRVMAEGMYDRLTQNLRALEYYGPEPHRRHPAFMWNASVIGRWLNLVMEFSRKQLTQEMDIFPALAGVASVIQQRKGDRFLAGLWKNTLHLELLWIAFDAPHYPPAQWRAPSWSWAALNGEVEYYDHQTWNGFELNAEFVSTEAEWTGEPFSSRLRPNARLVVVGLLEHATCDPEPDSGRLQDITCYHLIPAGSNPTMQYGFNWVVFDQKPPPPSQKFWCLCICTERISENYVLLLEPTGVQPNEYRRIGAGRLDLDPKLFGGGERVKITLI</sequence>
<evidence type="ECO:0000313" key="2">
    <source>
        <dbReference type="EMBL" id="OCL07539.1"/>
    </source>
</evidence>
<dbReference type="PANTHER" id="PTHR33112:SF9">
    <property type="entry name" value="HETEROKARYON INCOMPATIBILITY DOMAIN-CONTAINING PROTEIN"/>
    <property type="match status" value="1"/>
</dbReference>
<dbReference type="EMBL" id="KV749844">
    <property type="protein sequence ID" value="OCL07539.1"/>
    <property type="molecule type" value="Genomic_DNA"/>
</dbReference>